<proteinExistence type="predicted"/>
<feature type="transmembrane region" description="Helical" evidence="1">
    <location>
        <begin position="90"/>
        <end position="111"/>
    </location>
</feature>
<evidence type="ECO:0000256" key="1">
    <source>
        <dbReference type="SAM" id="Phobius"/>
    </source>
</evidence>
<accession>A0A916JMN0</accession>
<dbReference type="KEGG" id="ptan:CRYO30217_01583"/>
<evidence type="ECO:0000313" key="2">
    <source>
        <dbReference type="EMBL" id="CAG5081288.1"/>
    </source>
</evidence>
<evidence type="ECO:0008006" key="4">
    <source>
        <dbReference type="Google" id="ProtNLM"/>
    </source>
</evidence>
<organism evidence="2 3">
    <name type="scientific">Parvicella tangerina</name>
    <dbReference type="NCBI Taxonomy" id="2829795"/>
    <lineage>
        <taxon>Bacteria</taxon>
        <taxon>Pseudomonadati</taxon>
        <taxon>Bacteroidota</taxon>
        <taxon>Flavobacteriia</taxon>
        <taxon>Flavobacteriales</taxon>
        <taxon>Parvicellaceae</taxon>
        <taxon>Parvicella</taxon>
    </lineage>
</organism>
<dbReference type="EMBL" id="OU015584">
    <property type="protein sequence ID" value="CAG5081288.1"/>
    <property type="molecule type" value="Genomic_DNA"/>
</dbReference>
<protein>
    <recommendedName>
        <fullName evidence="4">DUF5808 domain-containing protein</fullName>
    </recommendedName>
</protein>
<evidence type="ECO:0000313" key="3">
    <source>
        <dbReference type="Proteomes" id="UP000683507"/>
    </source>
</evidence>
<keyword evidence="1" id="KW-1133">Transmembrane helix</keyword>
<reference evidence="2" key="1">
    <citation type="submission" date="2021-04" db="EMBL/GenBank/DDBJ databases">
        <authorList>
            <person name="Rodrigo-Torres L."/>
            <person name="Arahal R. D."/>
            <person name="Lucena T."/>
        </authorList>
    </citation>
    <scope>NUCLEOTIDE SEQUENCE</scope>
    <source>
        <strain evidence="2">AS29M-1</strain>
    </source>
</reference>
<dbReference type="AlphaFoldDB" id="A0A916JMN0"/>
<dbReference type="RefSeq" id="WP_258541782.1">
    <property type="nucleotide sequence ID" value="NZ_OU015584.1"/>
</dbReference>
<gene>
    <name evidence="2" type="ORF">CRYO30217_01583</name>
</gene>
<name>A0A916JMN0_9FLAO</name>
<sequence length="114" mass="13077">MLSTILVSFLVVYIVVLFFLIHFHYNTFLSLKRKEEPGWKEKGTGYFIGKNGGSWMGGNEYWFRAPIPLVKEKNESIEVSMARKKHNKAVAILWISFFTVVPIIIVILNLIEGG</sequence>
<keyword evidence="3" id="KW-1185">Reference proteome</keyword>
<keyword evidence="1" id="KW-0812">Transmembrane</keyword>
<feature type="transmembrane region" description="Helical" evidence="1">
    <location>
        <begin position="6"/>
        <end position="25"/>
    </location>
</feature>
<dbReference type="Proteomes" id="UP000683507">
    <property type="component" value="Chromosome"/>
</dbReference>
<keyword evidence="1" id="KW-0472">Membrane</keyword>